<dbReference type="EMBL" id="BARU01013102">
    <property type="protein sequence ID" value="GAH33072.1"/>
    <property type="molecule type" value="Genomic_DNA"/>
</dbReference>
<proteinExistence type="predicted"/>
<evidence type="ECO:0000313" key="1">
    <source>
        <dbReference type="EMBL" id="GAH33072.1"/>
    </source>
</evidence>
<sequence length="77" mass="9070">AKSKWLNLVVNEKVDPQELEDALTGYINVLNNEQTDRQFIKHAKTFLYNGNKKKKIESTWRPFIKYSDPKYKAKPSL</sequence>
<comment type="caution">
    <text evidence="1">The sequence shown here is derived from an EMBL/GenBank/DDBJ whole genome shotgun (WGS) entry which is preliminary data.</text>
</comment>
<reference evidence="1" key="1">
    <citation type="journal article" date="2014" name="Front. Microbiol.">
        <title>High frequency of phylogenetically diverse reductive dehalogenase-homologous genes in deep subseafloor sedimentary metagenomes.</title>
        <authorList>
            <person name="Kawai M."/>
            <person name="Futagami T."/>
            <person name="Toyoda A."/>
            <person name="Takaki Y."/>
            <person name="Nishi S."/>
            <person name="Hori S."/>
            <person name="Arai W."/>
            <person name="Tsubouchi T."/>
            <person name="Morono Y."/>
            <person name="Uchiyama I."/>
            <person name="Ito T."/>
            <person name="Fujiyama A."/>
            <person name="Inagaki F."/>
            <person name="Takami H."/>
        </authorList>
    </citation>
    <scope>NUCLEOTIDE SEQUENCE</scope>
    <source>
        <strain evidence="1">Expedition CK06-06</strain>
    </source>
</reference>
<accession>X1EKH3</accession>
<protein>
    <submittedName>
        <fullName evidence="1">Uncharacterized protein</fullName>
    </submittedName>
</protein>
<organism evidence="1">
    <name type="scientific">marine sediment metagenome</name>
    <dbReference type="NCBI Taxonomy" id="412755"/>
    <lineage>
        <taxon>unclassified sequences</taxon>
        <taxon>metagenomes</taxon>
        <taxon>ecological metagenomes</taxon>
    </lineage>
</organism>
<name>X1EKH3_9ZZZZ</name>
<feature type="non-terminal residue" evidence="1">
    <location>
        <position position="1"/>
    </location>
</feature>
<dbReference type="AlphaFoldDB" id="X1EKH3"/>
<gene>
    <name evidence="1" type="ORF">S03H2_23841</name>
</gene>